<dbReference type="InterPro" id="IPR029058">
    <property type="entry name" value="AB_hydrolase_fold"/>
</dbReference>
<gene>
    <name evidence="2" type="ORF">C7444_10196</name>
</gene>
<evidence type="ECO:0000256" key="1">
    <source>
        <dbReference type="SAM" id="MobiDB-lite"/>
    </source>
</evidence>
<sequence length="360" mass="38882">MKVFSAGGVARRHRWVQVLVAGLVLAWGLLQASRGAWGWVLGGVLLPVLLPALAVALECLMSALFHAGDTSPRAGWRAWLRACGAEIGWCYRLFGWVQPWAEARFPDRPQGRPGRGGSRGVLLVHGYTCGRGMWQPWQAELDRAGIPYVCVDLLPMFGSIEHYAPLIEQGLRELHRATGRAPVVVAHSMGGLAVRAWWRWAQRVQGQGAQAVTARVAAVLTLGTPHRGTVLARAGLTTNARQMRQRSAWLQALAAAETPAWRARFTCVYSHCDNVVFPPLQATLDGAAALPLPGRAHLEMVFDPLVWQQVLALLRQAPAASEVEGAQQAIGGEGRQARQRAEQGQQPGVVGVDSGIGLLG</sequence>
<reference evidence="2 3" key="1">
    <citation type="submission" date="2018-05" db="EMBL/GenBank/DDBJ databases">
        <title>Genomic Encyclopedia of Type Strains, Phase IV (KMG-IV): sequencing the most valuable type-strain genomes for metagenomic binning, comparative biology and taxonomic classification.</title>
        <authorList>
            <person name="Goeker M."/>
        </authorList>
    </citation>
    <scope>NUCLEOTIDE SEQUENCE [LARGE SCALE GENOMIC DNA]</scope>
    <source>
        <strain evidence="2 3">DSM 566</strain>
    </source>
</reference>
<evidence type="ECO:0000313" key="3">
    <source>
        <dbReference type="Proteomes" id="UP000247811"/>
    </source>
</evidence>
<feature type="region of interest" description="Disordered" evidence="1">
    <location>
        <begin position="325"/>
        <end position="360"/>
    </location>
</feature>
<accession>A0A318H5M7</accession>
<comment type="caution">
    <text evidence="2">The sequence shown here is derived from an EMBL/GenBank/DDBJ whole genome shotgun (WGS) entry which is preliminary data.</text>
</comment>
<protein>
    <submittedName>
        <fullName evidence="2">Alpha/beta hydrolase family protein</fullName>
    </submittedName>
</protein>
<proteinExistence type="predicted"/>
<dbReference type="AlphaFoldDB" id="A0A318H5M7"/>
<organism evidence="2 3">
    <name type="scientific">Sphaerotilus hippei</name>
    <dbReference type="NCBI Taxonomy" id="744406"/>
    <lineage>
        <taxon>Bacteria</taxon>
        <taxon>Pseudomonadati</taxon>
        <taxon>Pseudomonadota</taxon>
        <taxon>Betaproteobacteria</taxon>
        <taxon>Burkholderiales</taxon>
        <taxon>Sphaerotilaceae</taxon>
        <taxon>Sphaerotilus</taxon>
    </lineage>
</organism>
<dbReference type="SUPFAM" id="SSF53474">
    <property type="entry name" value="alpha/beta-Hydrolases"/>
    <property type="match status" value="1"/>
</dbReference>
<name>A0A318H5M7_9BURK</name>
<evidence type="ECO:0000313" key="2">
    <source>
        <dbReference type="EMBL" id="PXW99267.1"/>
    </source>
</evidence>
<dbReference type="Proteomes" id="UP000247811">
    <property type="component" value="Unassembled WGS sequence"/>
</dbReference>
<dbReference type="EMBL" id="QJJS01000001">
    <property type="protein sequence ID" value="PXW99267.1"/>
    <property type="molecule type" value="Genomic_DNA"/>
</dbReference>
<dbReference type="Gene3D" id="3.40.50.1820">
    <property type="entry name" value="alpha/beta hydrolase"/>
    <property type="match status" value="1"/>
</dbReference>
<keyword evidence="2" id="KW-0378">Hydrolase</keyword>
<keyword evidence="3" id="KW-1185">Reference proteome</keyword>
<dbReference type="GO" id="GO:0016787">
    <property type="term" value="F:hydrolase activity"/>
    <property type="evidence" value="ECO:0007669"/>
    <property type="project" value="UniProtKB-KW"/>
</dbReference>